<proteinExistence type="predicted"/>
<feature type="signal peptide" evidence="2">
    <location>
        <begin position="1"/>
        <end position="16"/>
    </location>
</feature>
<gene>
    <name evidence="3" type="ORF">ABMA28_014450</name>
</gene>
<name>A0ABD0TH27_LOXSC</name>
<protein>
    <submittedName>
        <fullName evidence="3">Uncharacterized protein</fullName>
    </submittedName>
</protein>
<dbReference type="EMBL" id="JBEDNZ010000005">
    <property type="protein sequence ID" value="KAL0842322.1"/>
    <property type="molecule type" value="Genomic_DNA"/>
</dbReference>
<reference evidence="3 4" key="1">
    <citation type="submission" date="2024-06" db="EMBL/GenBank/DDBJ databases">
        <title>A chromosome-level genome assembly of beet webworm, Loxostege sticticalis.</title>
        <authorList>
            <person name="Zhang Y."/>
        </authorList>
    </citation>
    <scope>NUCLEOTIDE SEQUENCE [LARGE SCALE GENOMIC DNA]</scope>
    <source>
        <strain evidence="3">AQ028</strain>
        <tissue evidence="3">Male pupae</tissue>
    </source>
</reference>
<organism evidence="3 4">
    <name type="scientific">Loxostege sticticalis</name>
    <name type="common">Beet webworm moth</name>
    <dbReference type="NCBI Taxonomy" id="481309"/>
    <lineage>
        <taxon>Eukaryota</taxon>
        <taxon>Metazoa</taxon>
        <taxon>Ecdysozoa</taxon>
        <taxon>Arthropoda</taxon>
        <taxon>Hexapoda</taxon>
        <taxon>Insecta</taxon>
        <taxon>Pterygota</taxon>
        <taxon>Neoptera</taxon>
        <taxon>Endopterygota</taxon>
        <taxon>Lepidoptera</taxon>
        <taxon>Glossata</taxon>
        <taxon>Ditrysia</taxon>
        <taxon>Pyraloidea</taxon>
        <taxon>Crambidae</taxon>
        <taxon>Pyraustinae</taxon>
        <taxon>Loxostege</taxon>
    </lineage>
</organism>
<feature type="compositionally biased region" description="Basic and acidic residues" evidence="1">
    <location>
        <begin position="163"/>
        <end position="176"/>
    </location>
</feature>
<evidence type="ECO:0000313" key="3">
    <source>
        <dbReference type="EMBL" id="KAL0842322.1"/>
    </source>
</evidence>
<evidence type="ECO:0000256" key="1">
    <source>
        <dbReference type="SAM" id="MobiDB-lite"/>
    </source>
</evidence>
<dbReference type="Proteomes" id="UP001549921">
    <property type="component" value="Unassembled WGS sequence"/>
</dbReference>
<evidence type="ECO:0000256" key="2">
    <source>
        <dbReference type="SAM" id="SignalP"/>
    </source>
</evidence>
<feature type="region of interest" description="Disordered" evidence="1">
    <location>
        <begin position="152"/>
        <end position="185"/>
    </location>
</feature>
<keyword evidence="2" id="KW-0732">Signal</keyword>
<feature type="chain" id="PRO_5044832318" evidence="2">
    <location>
        <begin position="17"/>
        <end position="185"/>
    </location>
</feature>
<comment type="caution">
    <text evidence="3">The sequence shown here is derived from an EMBL/GenBank/DDBJ whole genome shotgun (WGS) entry which is preliminary data.</text>
</comment>
<accession>A0ABD0TH27</accession>
<evidence type="ECO:0000313" key="4">
    <source>
        <dbReference type="Proteomes" id="UP001549921"/>
    </source>
</evidence>
<dbReference type="AlphaFoldDB" id="A0ABD0TH27"/>
<sequence length="185" mass="20227">MLLPLALSCVLAAAAAAPATYDERQEGDLNVRADVQNVVLLVAMPQKTQFPSSIFDGWLKSAKPAREHEVQERADIHVMEAFVEPNTPYHVEIGSESGRFADGDGRAVEVVIAGRRRHSDTQAEGDEFKLLGATEQCGPDRERDPVTLMCRARWQPVADGSDAEPHKENKPDKDTVQPEVVPASS</sequence>